<organism evidence="1 2">
    <name type="scientific">Riccia sorocarpa</name>
    <dbReference type="NCBI Taxonomy" id="122646"/>
    <lineage>
        <taxon>Eukaryota</taxon>
        <taxon>Viridiplantae</taxon>
        <taxon>Streptophyta</taxon>
        <taxon>Embryophyta</taxon>
        <taxon>Marchantiophyta</taxon>
        <taxon>Marchantiopsida</taxon>
        <taxon>Marchantiidae</taxon>
        <taxon>Marchantiales</taxon>
        <taxon>Ricciaceae</taxon>
        <taxon>Riccia</taxon>
    </lineage>
</organism>
<evidence type="ECO:0000313" key="2">
    <source>
        <dbReference type="Proteomes" id="UP001633002"/>
    </source>
</evidence>
<name>A0ABD3IFX9_9MARC</name>
<keyword evidence="2" id="KW-1185">Reference proteome</keyword>
<accession>A0ABD3IFX9</accession>
<dbReference type="Proteomes" id="UP001633002">
    <property type="component" value="Unassembled WGS sequence"/>
</dbReference>
<protein>
    <submittedName>
        <fullName evidence="1">Uncharacterized protein</fullName>
    </submittedName>
</protein>
<evidence type="ECO:0000313" key="1">
    <source>
        <dbReference type="EMBL" id="KAL3701335.1"/>
    </source>
</evidence>
<dbReference type="AlphaFoldDB" id="A0ABD3IFX9"/>
<sequence length="104" mass="10794">MYAIPPSGSRDSFPPLIGSALTLVASSCARAIMLRMLSPELADDEGVAAGGMCFHLLDAQGNIKAARETASTYRTHFSVPAAPGGGPGPALRIASFSSVNMAWW</sequence>
<reference evidence="1 2" key="1">
    <citation type="submission" date="2024-09" db="EMBL/GenBank/DDBJ databases">
        <title>Chromosome-scale assembly of Riccia sorocarpa.</title>
        <authorList>
            <person name="Paukszto L."/>
        </authorList>
    </citation>
    <scope>NUCLEOTIDE SEQUENCE [LARGE SCALE GENOMIC DNA]</scope>
    <source>
        <strain evidence="1">LP-2024</strain>
        <tissue evidence="1">Aerial parts of the thallus</tissue>
    </source>
</reference>
<proteinExistence type="predicted"/>
<gene>
    <name evidence="1" type="ORF">R1sor_019357</name>
</gene>
<comment type="caution">
    <text evidence="1">The sequence shown here is derived from an EMBL/GenBank/DDBJ whole genome shotgun (WGS) entry which is preliminary data.</text>
</comment>
<dbReference type="EMBL" id="JBJQOH010000001">
    <property type="protein sequence ID" value="KAL3701335.1"/>
    <property type="molecule type" value="Genomic_DNA"/>
</dbReference>